<protein>
    <submittedName>
        <fullName evidence="2">Uncharacterized protein</fullName>
    </submittedName>
</protein>
<evidence type="ECO:0000256" key="1">
    <source>
        <dbReference type="SAM" id="MobiDB-lite"/>
    </source>
</evidence>
<dbReference type="OrthoDB" id="5198568at2"/>
<keyword evidence="3" id="KW-1185">Reference proteome</keyword>
<evidence type="ECO:0000313" key="2">
    <source>
        <dbReference type="EMBL" id="OLF15702.1"/>
    </source>
</evidence>
<accession>A0A1Q8CMX3</accession>
<feature type="region of interest" description="Disordered" evidence="1">
    <location>
        <begin position="88"/>
        <end position="129"/>
    </location>
</feature>
<feature type="compositionally biased region" description="Basic and acidic residues" evidence="1">
    <location>
        <begin position="93"/>
        <end position="112"/>
    </location>
</feature>
<comment type="caution">
    <text evidence="2">The sequence shown here is derived from an EMBL/GenBank/DDBJ whole genome shotgun (WGS) entry which is preliminary data.</text>
</comment>
<gene>
    <name evidence="2" type="ORF">BU204_19985</name>
</gene>
<sequence>MPEFPTSLDKLLELTRGTPYEHLAKDEQALERLFLDTLRTSDDPMLREIGTGIGDGTMTWRTVATHSAYAGILEQNLEKAREFDGGALAAELTAERSRTDEKERQQRERTDTDDSEDLFRGGVLKRRRR</sequence>
<dbReference type="EMBL" id="MSIE01000037">
    <property type="protein sequence ID" value="OLF15702.1"/>
    <property type="molecule type" value="Genomic_DNA"/>
</dbReference>
<organism evidence="2 3">
    <name type="scientific">Actinophytocola xanthii</name>
    <dbReference type="NCBI Taxonomy" id="1912961"/>
    <lineage>
        <taxon>Bacteria</taxon>
        <taxon>Bacillati</taxon>
        <taxon>Actinomycetota</taxon>
        <taxon>Actinomycetes</taxon>
        <taxon>Pseudonocardiales</taxon>
        <taxon>Pseudonocardiaceae</taxon>
    </lineage>
</organism>
<name>A0A1Q8CMX3_9PSEU</name>
<dbReference type="Proteomes" id="UP000185596">
    <property type="component" value="Unassembled WGS sequence"/>
</dbReference>
<evidence type="ECO:0000313" key="3">
    <source>
        <dbReference type="Proteomes" id="UP000185596"/>
    </source>
</evidence>
<dbReference type="STRING" id="1912961.BU204_19985"/>
<reference evidence="2 3" key="1">
    <citation type="submission" date="2016-12" db="EMBL/GenBank/DDBJ databases">
        <title>The draft genome sequence of Actinophytocola sp. 11-183.</title>
        <authorList>
            <person name="Wang W."/>
            <person name="Yuan L."/>
        </authorList>
    </citation>
    <scope>NUCLEOTIDE SEQUENCE [LARGE SCALE GENOMIC DNA]</scope>
    <source>
        <strain evidence="2 3">11-183</strain>
    </source>
</reference>
<dbReference type="RefSeq" id="WP_075127235.1">
    <property type="nucleotide sequence ID" value="NZ_MSIE01000037.1"/>
</dbReference>
<dbReference type="AlphaFoldDB" id="A0A1Q8CMX3"/>
<proteinExistence type="predicted"/>